<comment type="similarity">
    <text evidence="2 14">Belongs to the NifD/NifK/NifE/NifN family.</text>
</comment>
<proteinExistence type="inferred from homology"/>
<comment type="cofactor">
    <cofactor evidence="15">
        <name>[8Fe-7S] cluster</name>
        <dbReference type="ChEBI" id="CHEBI:21143"/>
    </cofactor>
    <text evidence="15">Binds 1 [8Fe-7S] cluster per heterodimer.</text>
</comment>
<dbReference type="PROSITE" id="PS00090">
    <property type="entry name" value="NITROGENASE_1_2"/>
    <property type="match status" value="1"/>
</dbReference>
<evidence type="ECO:0000256" key="4">
    <source>
        <dbReference type="ARBA" id="ARBA00012773"/>
    </source>
</evidence>
<evidence type="ECO:0000256" key="1">
    <source>
        <dbReference type="ARBA" id="ARBA00002621"/>
    </source>
</evidence>
<dbReference type="AlphaFoldDB" id="A0AAW7ZB93"/>
<evidence type="ECO:0000256" key="9">
    <source>
        <dbReference type="ARBA" id="ARBA00023002"/>
    </source>
</evidence>
<dbReference type="Pfam" id="PF00148">
    <property type="entry name" value="Oxidored_nitro"/>
    <property type="match status" value="1"/>
</dbReference>
<evidence type="ECO:0000256" key="2">
    <source>
        <dbReference type="ARBA" id="ARBA00011002"/>
    </source>
</evidence>
<dbReference type="PANTHER" id="PTHR33712:SF7">
    <property type="entry name" value="LIGHT-INDEPENDENT PROTOCHLOROPHYLLIDE REDUCTASE SUBUNIT B"/>
    <property type="match status" value="1"/>
</dbReference>
<comment type="catalytic activity">
    <reaction evidence="13 15">
        <text>N2 + 8 reduced [2Fe-2S]-[ferredoxin] + 16 ATP + 16 H2O = H2 + 8 oxidized [2Fe-2S]-[ferredoxin] + 2 NH4(+) + 16 ADP + 16 phosphate + 6 H(+)</text>
        <dbReference type="Rhea" id="RHEA:21448"/>
        <dbReference type="Rhea" id="RHEA-COMP:10000"/>
        <dbReference type="Rhea" id="RHEA-COMP:10001"/>
        <dbReference type="ChEBI" id="CHEBI:15377"/>
        <dbReference type="ChEBI" id="CHEBI:15378"/>
        <dbReference type="ChEBI" id="CHEBI:17997"/>
        <dbReference type="ChEBI" id="CHEBI:18276"/>
        <dbReference type="ChEBI" id="CHEBI:28938"/>
        <dbReference type="ChEBI" id="CHEBI:30616"/>
        <dbReference type="ChEBI" id="CHEBI:33737"/>
        <dbReference type="ChEBI" id="CHEBI:33738"/>
        <dbReference type="ChEBI" id="CHEBI:43474"/>
        <dbReference type="ChEBI" id="CHEBI:456216"/>
        <dbReference type="EC" id="1.18.6.1"/>
    </reaction>
</comment>
<organism evidence="17 18">
    <name type="scientific">Desulforamulus aquiferis</name>
    <dbReference type="NCBI Taxonomy" id="1397668"/>
    <lineage>
        <taxon>Bacteria</taxon>
        <taxon>Bacillati</taxon>
        <taxon>Bacillota</taxon>
        <taxon>Clostridia</taxon>
        <taxon>Eubacteriales</taxon>
        <taxon>Peptococcaceae</taxon>
        <taxon>Desulforamulus</taxon>
    </lineage>
</organism>
<reference evidence="17" key="2">
    <citation type="submission" date="2023-03" db="EMBL/GenBank/DDBJ databases">
        <authorList>
            <person name="Zhang Z."/>
        </authorList>
    </citation>
    <scope>NUCLEOTIDE SEQUENCE</scope>
    <source>
        <strain evidence="17">DSA</strain>
    </source>
</reference>
<evidence type="ECO:0000256" key="14">
    <source>
        <dbReference type="RuleBase" id="RU004021"/>
    </source>
</evidence>
<keyword evidence="7 15" id="KW-0547">Nucleotide-binding</keyword>
<evidence type="ECO:0000256" key="13">
    <source>
        <dbReference type="ARBA" id="ARBA00047967"/>
    </source>
</evidence>
<keyword evidence="9 15" id="KW-0560">Oxidoreductase</keyword>
<dbReference type="GO" id="GO:0046872">
    <property type="term" value="F:metal ion binding"/>
    <property type="evidence" value="ECO:0007669"/>
    <property type="project" value="UniProtKB-KW"/>
</dbReference>
<dbReference type="GO" id="GO:0005524">
    <property type="term" value="F:ATP binding"/>
    <property type="evidence" value="ECO:0007669"/>
    <property type="project" value="UniProtKB-KW"/>
</dbReference>
<dbReference type="InterPro" id="IPR000510">
    <property type="entry name" value="Nase/OxRdtase_comp1"/>
</dbReference>
<keyword evidence="18" id="KW-1185">Reference proteome</keyword>
<keyword evidence="6 15" id="KW-0479">Metal-binding</keyword>
<evidence type="ECO:0000256" key="6">
    <source>
        <dbReference type="ARBA" id="ARBA00022723"/>
    </source>
</evidence>
<evidence type="ECO:0000256" key="11">
    <source>
        <dbReference type="ARBA" id="ARBA00023014"/>
    </source>
</evidence>
<evidence type="ECO:0000256" key="7">
    <source>
        <dbReference type="ARBA" id="ARBA00022741"/>
    </source>
</evidence>
<dbReference type="EC" id="1.18.6.1" evidence="4 15"/>
<evidence type="ECO:0000256" key="15">
    <source>
        <dbReference type="RuleBase" id="RU364127"/>
    </source>
</evidence>
<evidence type="ECO:0000313" key="18">
    <source>
        <dbReference type="Proteomes" id="UP001172911"/>
    </source>
</evidence>
<name>A0AAW7ZB93_9FIRM</name>
<evidence type="ECO:0000256" key="3">
    <source>
        <dbReference type="ARBA" id="ARBA00011462"/>
    </source>
</evidence>
<reference evidence="17" key="1">
    <citation type="journal article" date="2023" name="J. Hazard. Mater.">
        <title>Anaerobic biodegradation of pyrene and benzo[a]pyrene by a new sulfate-reducing Desulforamulus aquiferis strain DSA.</title>
        <authorList>
            <person name="Zhang Z."/>
            <person name="Sun J."/>
            <person name="Gong X."/>
            <person name="Wang C."/>
            <person name="Wang H."/>
        </authorList>
    </citation>
    <scope>NUCLEOTIDE SEQUENCE</scope>
    <source>
        <strain evidence="17">DSA</strain>
    </source>
</reference>
<keyword evidence="10 15" id="KW-0408">Iron</keyword>
<sequence length="463" mass="50516">MLDCTPKEIKKRTAGMINPAKTCQPIGAMYAALGIHKCLPHSHGSQGCCSYHRMHLSRHFRDPIMASTSSFTEGASVFGGGANLKTSIKNVFAIYNPDVMAVHTTCLSETIGDDLPTFIKTSDVPEGKLVIHTNTPSYQGSHITGFSNMTKSMVSYLSEASLETKKEQANVIPGFVNPGDMREIKRLLKAMGIKAIMFPDTSGVVDTPMTGEYQMFPKGGTTVPELIDTGNSKVTIALGSYASSDAANQLERKCKVTPVVLKTPIGIKATDEFLMTLVNKFTVDVPYELEEERGQLVDIMTDTHFHFHGKKVAIFGDPDIVIAMTEFVLSLGMKPIHVLTGTPATGGAIGTMLGNFETQIKDMLEEAGVEGRVKAGGDLFDLHQWIKNEPVDLLIGNTYGKYIARAEDLPFVRLGFPILDRSVHSYLPVVGYKGAMRLLEMISNALLDRADRDAKDADFELVM</sequence>
<comment type="subunit">
    <text evidence="3 15">Tetramer of two alpha and two beta chains. Forms complex with the iron protein (nitrogenase component 2).</text>
</comment>
<dbReference type="GO" id="GO:0016612">
    <property type="term" value="C:molybdenum-iron nitrogenase complex"/>
    <property type="evidence" value="ECO:0007669"/>
    <property type="project" value="InterPro"/>
</dbReference>
<protein>
    <recommendedName>
        <fullName evidence="5 15">Nitrogenase molybdenum-iron protein beta chain</fullName>
        <ecNumber evidence="4 15">1.18.6.1</ecNumber>
    </recommendedName>
    <alternativeName>
        <fullName evidence="15">Dinitrogenase</fullName>
    </alternativeName>
</protein>
<dbReference type="Gene3D" id="3.40.50.1980">
    <property type="entry name" value="Nitrogenase molybdenum iron protein domain"/>
    <property type="match status" value="3"/>
</dbReference>
<dbReference type="InterPro" id="IPR000318">
    <property type="entry name" value="Nase_comp1_CS"/>
</dbReference>
<keyword evidence="11 15" id="KW-0411">Iron-sulfur</keyword>
<comment type="caution">
    <text evidence="17">The sequence shown here is derived from an EMBL/GenBank/DDBJ whole genome shotgun (WGS) entry which is preliminary data.</text>
</comment>
<dbReference type="InterPro" id="IPR050152">
    <property type="entry name" value="ChlB/BchB/BchZ"/>
</dbReference>
<dbReference type="SUPFAM" id="SSF53807">
    <property type="entry name" value="Helical backbone' metal receptor"/>
    <property type="match status" value="1"/>
</dbReference>
<dbReference type="RefSeq" id="WP_304542062.1">
    <property type="nucleotide sequence ID" value="NZ_JARPTC010000009.1"/>
</dbReference>
<dbReference type="Proteomes" id="UP001172911">
    <property type="component" value="Unassembled WGS sequence"/>
</dbReference>
<comment type="function">
    <text evidence="1 15">This molybdenum-iron protein is part of the nitrogenase complex that catalyzes the key enzymatic reactions in nitrogen fixation.</text>
</comment>
<evidence type="ECO:0000313" key="17">
    <source>
        <dbReference type="EMBL" id="MDO7786949.1"/>
    </source>
</evidence>
<dbReference type="GO" id="GO:0051536">
    <property type="term" value="F:iron-sulfur cluster binding"/>
    <property type="evidence" value="ECO:0007669"/>
    <property type="project" value="UniProtKB-KW"/>
</dbReference>
<evidence type="ECO:0000256" key="12">
    <source>
        <dbReference type="ARBA" id="ARBA00023231"/>
    </source>
</evidence>
<dbReference type="PROSITE" id="PS00699">
    <property type="entry name" value="NITROGENASE_1_1"/>
    <property type="match status" value="1"/>
</dbReference>
<dbReference type="EMBL" id="JARPTC010000009">
    <property type="protein sequence ID" value="MDO7786949.1"/>
    <property type="molecule type" value="Genomic_DNA"/>
</dbReference>
<evidence type="ECO:0000256" key="8">
    <source>
        <dbReference type="ARBA" id="ARBA00022840"/>
    </source>
</evidence>
<dbReference type="GO" id="GO:0016163">
    <property type="term" value="F:nitrogenase activity"/>
    <property type="evidence" value="ECO:0007669"/>
    <property type="project" value="UniProtKB-EC"/>
</dbReference>
<evidence type="ECO:0000256" key="10">
    <source>
        <dbReference type="ARBA" id="ARBA00023004"/>
    </source>
</evidence>
<keyword evidence="12 14" id="KW-0535">Nitrogen fixation</keyword>
<accession>A0AAW7ZB93</accession>
<keyword evidence="8 15" id="KW-0067">ATP-binding</keyword>
<dbReference type="InterPro" id="IPR005976">
    <property type="entry name" value="Nase_Mo-Fe_CF_bsu"/>
</dbReference>
<dbReference type="Gene3D" id="1.20.89.10">
    <property type="entry name" value="Nitrogenase Molybdenum-iron Protein, subunit B, domain 4"/>
    <property type="match status" value="1"/>
</dbReference>
<evidence type="ECO:0000256" key="5">
    <source>
        <dbReference type="ARBA" id="ARBA00014775"/>
    </source>
</evidence>
<gene>
    <name evidence="17" type="primary">nifK</name>
    <name evidence="17" type="ORF">P6N53_06900</name>
</gene>
<dbReference type="PANTHER" id="PTHR33712">
    <property type="entry name" value="LIGHT-INDEPENDENT PROTOCHLOROPHYLLIDE REDUCTASE SUBUNIT B"/>
    <property type="match status" value="1"/>
</dbReference>
<feature type="domain" description="Nitrogenase/oxidoreductase component 1" evidence="16">
    <location>
        <begin position="23"/>
        <end position="446"/>
    </location>
</feature>
<evidence type="ECO:0000259" key="16">
    <source>
        <dbReference type="Pfam" id="PF00148"/>
    </source>
</evidence>
<dbReference type="NCBIfam" id="TIGR01286">
    <property type="entry name" value="nifK"/>
    <property type="match status" value="1"/>
</dbReference>